<feature type="compositionally biased region" description="Gly residues" evidence="1">
    <location>
        <begin position="47"/>
        <end position="57"/>
    </location>
</feature>
<name>A0A9D3MS64_ANGAN</name>
<evidence type="ECO:0000256" key="1">
    <source>
        <dbReference type="SAM" id="MobiDB-lite"/>
    </source>
</evidence>
<dbReference type="InterPro" id="IPR006608">
    <property type="entry name" value="CC2D1A/B_DM14"/>
</dbReference>
<keyword evidence="4" id="KW-1185">Reference proteome</keyword>
<comment type="caution">
    <text evidence="3">The sequence shown here is derived from an EMBL/GenBank/DDBJ whole genome shotgun (WGS) entry which is preliminary data.</text>
</comment>
<feature type="region of interest" description="Disordered" evidence="1">
    <location>
        <begin position="363"/>
        <end position="418"/>
    </location>
</feature>
<organism evidence="3 4">
    <name type="scientific">Anguilla anguilla</name>
    <name type="common">European freshwater eel</name>
    <name type="synonym">Muraena anguilla</name>
    <dbReference type="NCBI Taxonomy" id="7936"/>
    <lineage>
        <taxon>Eukaryota</taxon>
        <taxon>Metazoa</taxon>
        <taxon>Chordata</taxon>
        <taxon>Craniata</taxon>
        <taxon>Vertebrata</taxon>
        <taxon>Euteleostomi</taxon>
        <taxon>Actinopterygii</taxon>
        <taxon>Neopterygii</taxon>
        <taxon>Teleostei</taxon>
        <taxon>Anguilliformes</taxon>
        <taxon>Anguillidae</taxon>
        <taxon>Anguilla</taxon>
    </lineage>
</organism>
<feature type="compositionally biased region" description="Acidic residues" evidence="1">
    <location>
        <begin position="80"/>
        <end position="111"/>
    </location>
</feature>
<feature type="domain" description="DM14" evidence="2">
    <location>
        <begin position="253"/>
        <end position="310"/>
    </location>
</feature>
<dbReference type="GO" id="GO:0001227">
    <property type="term" value="F:DNA-binding transcription repressor activity, RNA polymerase II-specific"/>
    <property type="evidence" value="ECO:0007669"/>
    <property type="project" value="InterPro"/>
</dbReference>
<feature type="compositionally biased region" description="Low complexity" evidence="1">
    <location>
        <begin position="367"/>
        <end position="384"/>
    </location>
</feature>
<evidence type="ECO:0000313" key="4">
    <source>
        <dbReference type="Proteomes" id="UP001044222"/>
    </source>
</evidence>
<feature type="region of interest" description="Disordered" evidence="1">
    <location>
        <begin position="46"/>
        <end position="255"/>
    </location>
</feature>
<dbReference type="SMART" id="SM00685">
    <property type="entry name" value="DM14"/>
    <property type="match status" value="2"/>
</dbReference>
<dbReference type="PANTHER" id="PTHR13076">
    <property type="entry name" value="COILED-COIL AND C2 DOMAIN-CONTAINING PROTEIN 1-LIKE"/>
    <property type="match status" value="1"/>
</dbReference>
<feature type="domain" description="DM14" evidence="2">
    <location>
        <begin position="106"/>
        <end position="171"/>
    </location>
</feature>
<protein>
    <recommendedName>
        <fullName evidence="2">DM14 domain-containing protein</fullName>
    </recommendedName>
</protein>
<proteinExistence type="predicted"/>
<accession>A0A9D3MS64</accession>
<gene>
    <name evidence="3" type="ORF">ANANG_G00033470</name>
</gene>
<feature type="compositionally biased region" description="Basic and acidic residues" evidence="1">
    <location>
        <begin position="137"/>
        <end position="146"/>
    </location>
</feature>
<dbReference type="Proteomes" id="UP001044222">
    <property type="component" value="Unassembled WGS sequence"/>
</dbReference>
<dbReference type="PANTHER" id="PTHR13076:SF8">
    <property type="entry name" value="COILED-COIL AND C2 DOMAIN-CONTAINING PROTEIN 1A"/>
    <property type="match status" value="1"/>
</dbReference>
<feature type="compositionally biased region" description="Low complexity" evidence="1">
    <location>
        <begin position="402"/>
        <end position="418"/>
    </location>
</feature>
<reference evidence="3" key="1">
    <citation type="submission" date="2021-01" db="EMBL/GenBank/DDBJ databases">
        <title>A chromosome-scale assembly of European eel, Anguilla anguilla.</title>
        <authorList>
            <person name="Henkel C."/>
            <person name="Jong-Raadsen S.A."/>
            <person name="Dufour S."/>
            <person name="Weltzien F.-A."/>
            <person name="Palstra A.P."/>
            <person name="Pelster B."/>
            <person name="Spaink H.P."/>
            <person name="Van Den Thillart G.E."/>
            <person name="Jansen H."/>
            <person name="Zahm M."/>
            <person name="Klopp C."/>
            <person name="Cedric C."/>
            <person name="Louis A."/>
            <person name="Berthelot C."/>
            <person name="Parey E."/>
            <person name="Roest Crollius H."/>
            <person name="Montfort J."/>
            <person name="Robinson-Rechavi M."/>
            <person name="Bucao C."/>
            <person name="Bouchez O."/>
            <person name="Gislard M."/>
            <person name="Lluch J."/>
            <person name="Milhes M."/>
            <person name="Lampietro C."/>
            <person name="Lopez Roques C."/>
            <person name="Donnadieu C."/>
            <person name="Braasch I."/>
            <person name="Desvignes T."/>
            <person name="Postlethwait J."/>
            <person name="Bobe J."/>
            <person name="Guiguen Y."/>
            <person name="Dirks R."/>
        </authorList>
    </citation>
    <scope>NUCLEOTIDE SEQUENCE</scope>
    <source>
        <strain evidence="3">Tag_6206</strain>
        <tissue evidence="3">Liver</tissue>
    </source>
</reference>
<evidence type="ECO:0000313" key="3">
    <source>
        <dbReference type="EMBL" id="KAG5854056.1"/>
    </source>
</evidence>
<dbReference type="Pfam" id="PF21528">
    <property type="entry name" value="CC2D1A-B_DM14"/>
    <property type="match status" value="1"/>
</dbReference>
<sequence length="418" mass="44294">MSRSRNAPARGQGAAKARQMGLLLDLDGGADLGGDDGALEAELLSLVGGGGQPGGKKNGGRAPVPMEDIERMAALCMKDLDEDEEGDDDGDLESDADLLAELNDVLDEEEERSPSPAPPESARPAAIGNAKAAGESSKARRYDRGLKTLQSLLSSVKKGKPINEEDIPPPVATGANPAPESQPEPIRRVERPSSEPAPAPPVNEKPLRDAPAPPSRPQLLTPPQKTLAVTPGTPLISPLTPSQPDTQHSEAKSLVLSRQREYKLAAIQAKQGGDTDLAKRHYLTAKRLDVVVEALDRGEPLDIGALPPPPGDVVAESPAPPTQRSSQPPRQPPQPLQRPLWPMLLSQLLAVWRRRCSSAWTNTRQLPTAPRARGTTARPACTCASSSNTRTPSELKKPDAPSTCRTSRASRLSAASGR</sequence>
<dbReference type="InterPro" id="IPR039725">
    <property type="entry name" value="CC2D1A/B"/>
</dbReference>
<dbReference type="EMBL" id="JAFIRN010000002">
    <property type="protein sequence ID" value="KAG5854056.1"/>
    <property type="molecule type" value="Genomic_DNA"/>
</dbReference>
<dbReference type="AlphaFoldDB" id="A0A9D3MS64"/>
<feature type="region of interest" description="Disordered" evidence="1">
    <location>
        <begin position="300"/>
        <end position="338"/>
    </location>
</feature>
<evidence type="ECO:0000259" key="2">
    <source>
        <dbReference type="SMART" id="SM00685"/>
    </source>
</evidence>